<protein>
    <submittedName>
        <fullName evidence="1">Uncharacterized protein</fullName>
    </submittedName>
</protein>
<evidence type="ECO:0000313" key="2">
    <source>
        <dbReference type="Proteomes" id="UP000265703"/>
    </source>
</evidence>
<proteinExistence type="predicted"/>
<dbReference type="STRING" id="658196.A0A397T5C7"/>
<dbReference type="AlphaFoldDB" id="A0A397T5C7"/>
<dbReference type="PANTHER" id="PTHR31424">
    <property type="entry name" value="PROTEIN CBG23806"/>
    <property type="match status" value="1"/>
</dbReference>
<name>A0A397T5C7_9GLOM</name>
<accession>A0A397T5C7</accession>
<sequence length="104" mass="12403">MYFSADWKFLSICLGFNSANSTFFCPWCTIFKKEIADTNKEWTITKQMKNINTYNGHYSIPLFNMISFDYWISDELHIMLCITDRLWNLLLQKLVISMILPEKL</sequence>
<gene>
    <name evidence="1" type="ORF">C1645_119592</name>
</gene>
<reference evidence="1 2" key="1">
    <citation type="submission" date="2018-06" db="EMBL/GenBank/DDBJ databases">
        <title>Comparative genomics reveals the genomic features of Rhizophagus irregularis, R. cerebriforme, R. diaphanum and Gigaspora rosea, and their symbiotic lifestyle signature.</title>
        <authorList>
            <person name="Morin E."/>
            <person name="San Clemente H."/>
            <person name="Chen E.C.H."/>
            <person name="De La Providencia I."/>
            <person name="Hainaut M."/>
            <person name="Kuo A."/>
            <person name="Kohler A."/>
            <person name="Murat C."/>
            <person name="Tang N."/>
            <person name="Roy S."/>
            <person name="Loubradou J."/>
            <person name="Henrissat B."/>
            <person name="Grigoriev I.V."/>
            <person name="Corradi N."/>
            <person name="Roux C."/>
            <person name="Martin F.M."/>
        </authorList>
    </citation>
    <scope>NUCLEOTIDE SEQUENCE [LARGE SCALE GENOMIC DNA]</scope>
    <source>
        <strain evidence="1 2">DAOM 227022</strain>
    </source>
</reference>
<keyword evidence="2" id="KW-1185">Reference proteome</keyword>
<dbReference type="OrthoDB" id="10500166at2759"/>
<dbReference type="Proteomes" id="UP000265703">
    <property type="component" value="Unassembled WGS sequence"/>
</dbReference>
<comment type="caution">
    <text evidence="1">The sequence shown here is derived from an EMBL/GenBank/DDBJ whole genome shotgun (WGS) entry which is preliminary data.</text>
</comment>
<dbReference type="PANTHER" id="PTHR31424:SF5">
    <property type="entry name" value="APPLE DOMAIN-CONTAINING PROTEIN"/>
    <property type="match status" value="1"/>
</dbReference>
<dbReference type="EMBL" id="QKYT01000153">
    <property type="protein sequence ID" value="RIA91377.1"/>
    <property type="molecule type" value="Genomic_DNA"/>
</dbReference>
<organism evidence="1 2">
    <name type="scientific">Glomus cerebriforme</name>
    <dbReference type="NCBI Taxonomy" id="658196"/>
    <lineage>
        <taxon>Eukaryota</taxon>
        <taxon>Fungi</taxon>
        <taxon>Fungi incertae sedis</taxon>
        <taxon>Mucoromycota</taxon>
        <taxon>Glomeromycotina</taxon>
        <taxon>Glomeromycetes</taxon>
        <taxon>Glomerales</taxon>
        <taxon>Glomeraceae</taxon>
        <taxon>Glomus</taxon>
    </lineage>
</organism>
<evidence type="ECO:0000313" key="1">
    <source>
        <dbReference type="EMBL" id="RIA91377.1"/>
    </source>
</evidence>